<reference evidence="3" key="4">
    <citation type="journal article" date="2023" name="Front Nutr">
        <title>Lactiplantibacillus pentosus P2020 protects the hyperuricemia and renal inflammation in mice.</title>
        <authorList>
            <person name="Wang Z."/>
            <person name="Song L."/>
            <person name="Li X."/>
            <person name="Xiao Y."/>
            <person name="Huang Y."/>
            <person name="Zhang Y."/>
            <person name="Li J."/>
            <person name="Li M."/>
            <person name="Ren Z."/>
        </authorList>
    </citation>
    <scope>NUCLEOTIDE SEQUENCE</scope>
    <source>
        <strain evidence="3">P2000</strain>
    </source>
</reference>
<dbReference type="KEGG" id="lpg:BB562_04975"/>
<evidence type="ECO:0000313" key="4">
    <source>
        <dbReference type="EMBL" id="MDT6988942.1"/>
    </source>
</evidence>
<dbReference type="SUPFAM" id="SSF46955">
    <property type="entry name" value="Putative DNA-binding domain"/>
    <property type="match status" value="1"/>
</dbReference>
<sequence>MNINAVSKQFKVTKDTLRYWERIGILPPIHRNESGYRDYDDNDMNWIYYVKTLRRAGMSIESLIEYMKLLHQDGMTAEARRDLLIEQRTELQEQLNQTKQTIDYLSYKIDHFQDHILRNEAEKLFPESSERILDDVHDA</sequence>
<dbReference type="EMBL" id="JAPEQV010000002">
    <property type="protein sequence ID" value="MDF2311594.1"/>
    <property type="molecule type" value="Genomic_DNA"/>
</dbReference>
<dbReference type="Proteomes" id="UP000281061">
    <property type="component" value="Unassembled WGS sequence"/>
</dbReference>
<evidence type="ECO:0000259" key="2">
    <source>
        <dbReference type="PROSITE" id="PS50937"/>
    </source>
</evidence>
<dbReference type="EMBL" id="RDCL01000052">
    <property type="protein sequence ID" value="RMW54828.1"/>
    <property type="molecule type" value="Genomic_DNA"/>
</dbReference>
<dbReference type="GeneID" id="49394679"/>
<dbReference type="InterPro" id="IPR047057">
    <property type="entry name" value="MerR_fam"/>
</dbReference>
<evidence type="ECO:0000313" key="7">
    <source>
        <dbReference type="EMBL" id="RMW45516.1"/>
    </source>
</evidence>
<dbReference type="CDD" id="cd01109">
    <property type="entry name" value="HTH_YyaN"/>
    <property type="match status" value="1"/>
</dbReference>
<keyword evidence="1" id="KW-0238">DNA-binding</keyword>
<evidence type="ECO:0000313" key="8">
    <source>
        <dbReference type="EMBL" id="RMW54828.1"/>
    </source>
</evidence>
<dbReference type="PROSITE" id="PS50937">
    <property type="entry name" value="HTH_MERR_2"/>
    <property type="match status" value="1"/>
</dbReference>
<dbReference type="PANTHER" id="PTHR30204">
    <property type="entry name" value="REDOX-CYCLING DRUG-SENSING TRANSCRIPTIONAL ACTIVATOR SOXR"/>
    <property type="match status" value="1"/>
</dbReference>
<evidence type="ECO:0000313" key="3">
    <source>
        <dbReference type="EMBL" id="MDF2311594.1"/>
    </source>
</evidence>
<comment type="caution">
    <text evidence="4">The sequence shown here is derived from an EMBL/GenBank/DDBJ whole genome shotgun (WGS) entry which is preliminary data.</text>
</comment>
<dbReference type="Proteomes" id="UP001267003">
    <property type="component" value="Unassembled WGS sequence"/>
</dbReference>
<keyword evidence="9" id="KW-1185">Reference proteome</keyword>
<dbReference type="Gene3D" id="1.10.1660.10">
    <property type="match status" value="1"/>
</dbReference>
<evidence type="ECO:0000313" key="12">
    <source>
        <dbReference type="Proteomes" id="UP001267003"/>
    </source>
</evidence>
<evidence type="ECO:0000313" key="6">
    <source>
        <dbReference type="EMBL" id="PRO93370.1"/>
    </source>
</evidence>
<evidence type="ECO:0000313" key="5">
    <source>
        <dbReference type="EMBL" id="MDT7038390.1"/>
    </source>
</evidence>
<reference evidence="10 11" key="2">
    <citation type="submission" date="2018-10" db="EMBL/GenBank/DDBJ databases">
        <title>Genome sequences of five Lactobacillus pentosus strains isolated from brines of traditionally fermented spanish-style green table olives and differences between them.</title>
        <authorList>
            <person name="Jimenez Diaz R."/>
        </authorList>
    </citation>
    <scope>NUCLEOTIDE SEQUENCE [LARGE SCALE GENOMIC DNA]</scope>
    <source>
        <strain evidence="7 10">IG10</strain>
        <strain evidence="8 11">IG8</strain>
    </source>
</reference>
<dbReference type="Proteomes" id="UP000276249">
    <property type="component" value="Unassembled WGS sequence"/>
</dbReference>
<evidence type="ECO:0000313" key="11">
    <source>
        <dbReference type="Proteomes" id="UP000281061"/>
    </source>
</evidence>
<feature type="domain" description="HTH merR-type" evidence="2">
    <location>
        <begin position="1"/>
        <end position="69"/>
    </location>
</feature>
<evidence type="ECO:0000256" key="1">
    <source>
        <dbReference type="ARBA" id="ARBA00023125"/>
    </source>
</evidence>
<dbReference type="OrthoDB" id="9811174at2"/>
<evidence type="ECO:0000313" key="10">
    <source>
        <dbReference type="Proteomes" id="UP000276249"/>
    </source>
</evidence>
<reference evidence="4" key="5">
    <citation type="submission" date="2023-08" db="EMBL/GenBank/DDBJ databases">
        <authorList>
            <person name="Page C.A."/>
            <person name="Perez-Diaz I.M."/>
        </authorList>
    </citation>
    <scope>NUCLEOTIDE SEQUENCE</scope>
    <source>
        <strain evidence="5">1.8.9</strain>
        <strain evidence="4">7.8.46</strain>
    </source>
</reference>
<dbReference type="InterPro" id="IPR000551">
    <property type="entry name" value="MerR-type_HTH_dom"/>
</dbReference>
<dbReference type="SMART" id="SM00422">
    <property type="entry name" value="HTH_MERR"/>
    <property type="match status" value="1"/>
</dbReference>
<protein>
    <submittedName>
        <fullName evidence="4">MerR family transcriptional regulator</fullName>
    </submittedName>
</protein>
<reference evidence="3" key="3">
    <citation type="submission" date="2022-11" db="EMBL/GenBank/DDBJ databases">
        <authorList>
            <person name="Wang Z."/>
        </authorList>
    </citation>
    <scope>NUCLEOTIDE SEQUENCE</scope>
    <source>
        <strain evidence="3">P2000</strain>
    </source>
</reference>
<dbReference type="EMBL" id="PVOB01000230">
    <property type="protein sequence ID" value="PRO93370.1"/>
    <property type="molecule type" value="Genomic_DNA"/>
</dbReference>
<proteinExistence type="predicted"/>
<accession>A0A2I0Z1C4</accession>
<dbReference type="EMBL" id="RDCJ01000101">
    <property type="protein sequence ID" value="RMW45516.1"/>
    <property type="molecule type" value="Genomic_DNA"/>
</dbReference>
<dbReference type="EMBL" id="JAVLAQ010000001">
    <property type="protein sequence ID" value="MDT6988942.1"/>
    <property type="molecule type" value="Genomic_DNA"/>
</dbReference>
<dbReference type="PANTHER" id="PTHR30204:SF98">
    <property type="entry name" value="HTH-TYPE TRANSCRIPTIONAL REGULATOR ADHR"/>
    <property type="match status" value="1"/>
</dbReference>
<name>A0A2I0Z1C4_LACPE</name>
<dbReference type="Proteomes" id="UP000238378">
    <property type="component" value="Unassembled WGS sequence"/>
</dbReference>
<gene>
    <name evidence="6" type="ORF">C6Y08_12965</name>
    <name evidence="8" type="ORF">D6U17_07960</name>
    <name evidence="7" type="ORF">D6U18_11520</name>
    <name evidence="3" type="ORF">OOJ94_02025</name>
    <name evidence="4" type="ORF">RI536_02340</name>
    <name evidence="5" type="ORF">RI555_05110</name>
</gene>
<dbReference type="Pfam" id="PF13411">
    <property type="entry name" value="MerR_1"/>
    <property type="match status" value="1"/>
</dbReference>
<organism evidence="4 12">
    <name type="scientific">Lactiplantibacillus pentosus</name>
    <name type="common">Lactobacillus pentosus</name>
    <dbReference type="NCBI Taxonomy" id="1589"/>
    <lineage>
        <taxon>Bacteria</taxon>
        <taxon>Bacillati</taxon>
        <taxon>Bacillota</taxon>
        <taxon>Bacilli</taxon>
        <taxon>Lactobacillales</taxon>
        <taxon>Lactobacillaceae</taxon>
        <taxon>Lactiplantibacillus</taxon>
    </lineage>
</organism>
<reference evidence="6 9" key="1">
    <citation type="submission" date="2018-03" db="EMBL/GenBank/DDBJ databases">
        <title>Draft Genome Sequences of six Lactobacillus pentosus Strains Isolated from Brines of Traditionally Fermented Spanish-Style Green Table Olives.</title>
        <authorList>
            <person name="Calero-Delgado B."/>
            <person name="Martin-Platero A.M."/>
            <person name="Perez-Pulido A.J."/>
            <person name="Benitez-Cabello A."/>
            <person name="Casimiro-Soriguer C.S."/>
            <person name="Martinez-Bueno M."/>
            <person name="Arroyo-Lopez F.N."/>
            <person name="Rodriguez-Gomez F."/>
            <person name="Bautista-Gallego J."/>
            <person name="Garrido-Fernandez A."/>
            <person name="Jimenez-Diaz R."/>
        </authorList>
    </citation>
    <scope>NUCLEOTIDE SEQUENCE [LARGE SCALE GENOMIC DNA]</scope>
    <source>
        <strain evidence="6 9">IG2</strain>
    </source>
</reference>
<dbReference type="EMBL" id="JAVLAO010000001">
    <property type="protein sequence ID" value="MDT7038390.1"/>
    <property type="molecule type" value="Genomic_DNA"/>
</dbReference>
<dbReference type="AlphaFoldDB" id="A0A2I0Z1C4"/>
<dbReference type="InterPro" id="IPR009061">
    <property type="entry name" value="DNA-bd_dom_put_sf"/>
</dbReference>
<dbReference type="Proteomes" id="UP001151834">
    <property type="component" value="Unassembled WGS sequence"/>
</dbReference>
<dbReference type="GO" id="GO:0003700">
    <property type="term" value="F:DNA-binding transcription factor activity"/>
    <property type="evidence" value="ECO:0007669"/>
    <property type="project" value="InterPro"/>
</dbReference>
<dbReference type="RefSeq" id="WP_050339489.1">
    <property type="nucleotide sequence ID" value="NZ_BJZC01000065.1"/>
</dbReference>
<dbReference type="GO" id="GO:0003677">
    <property type="term" value="F:DNA binding"/>
    <property type="evidence" value="ECO:0007669"/>
    <property type="project" value="UniProtKB-KW"/>
</dbReference>
<dbReference type="Proteomes" id="UP001263852">
    <property type="component" value="Unassembled WGS sequence"/>
</dbReference>
<evidence type="ECO:0000313" key="9">
    <source>
        <dbReference type="Proteomes" id="UP000238378"/>
    </source>
</evidence>